<dbReference type="AlphaFoldDB" id="A0A6A6J0L2"/>
<feature type="region of interest" description="Disordered" evidence="7">
    <location>
        <begin position="1"/>
        <end position="69"/>
    </location>
</feature>
<dbReference type="GO" id="GO:0005524">
    <property type="term" value="F:ATP binding"/>
    <property type="evidence" value="ECO:0007669"/>
    <property type="project" value="UniProtKB-UniRule"/>
</dbReference>
<feature type="region of interest" description="Disordered" evidence="7">
    <location>
        <begin position="359"/>
        <end position="378"/>
    </location>
</feature>
<evidence type="ECO:0000256" key="4">
    <source>
        <dbReference type="ARBA" id="ARBA00022840"/>
    </source>
</evidence>
<evidence type="ECO:0000256" key="2">
    <source>
        <dbReference type="ARBA" id="ARBA00022741"/>
    </source>
</evidence>
<dbReference type="Proteomes" id="UP000800094">
    <property type="component" value="Unassembled WGS sequence"/>
</dbReference>
<dbReference type="InterPro" id="IPR050339">
    <property type="entry name" value="CC_SR_Kinase"/>
</dbReference>
<dbReference type="PANTHER" id="PTHR11042:SF187">
    <property type="entry name" value="EUKARYOTIC TRANSLATION INITIATION FACTOR 2-ALPHA KINASE 2"/>
    <property type="match status" value="1"/>
</dbReference>
<keyword evidence="4 6" id="KW-0067">ATP-binding</keyword>
<evidence type="ECO:0000313" key="10">
    <source>
        <dbReference type="Proteomes" id="UP000800094"/>
    </source>
</evidence>
<dbReference type="OrthoDB" id="1405469at2759"/>
<reference evidence="9" key="1">
    <citation type="journal article" date="2020" name="Stud. Mycol.">
        <title>101 Dothideomycetes genomes: a test case for predicting lifestyles and emergence of pathogens.</title>
        <authorList>
            <person name="Haridas S."/>
            <person name="Albert R."/>
            <person name="Binder M."/>
            <person name="Bloem J."/>
            <person name="Labutti K."/>
            <person name="Salamov A."/>
            <person name="Andreopoulos B."/>
            <person name="Baker S."/>
            <person name="Barry K."/>
            <person name="Bills G."/>
            <person name="Bluhm B."/>
            <person name="Cannon C."/>
            <person name="Castanera R."/>
            <person name="Culley D."/>
            <person name="Daum C."/>
            <person name="Ezra D."/>
            <person name="Gonzalez J."/>
            <person name="Henrissat B."/>
            <person name="Kuo A."/>
            <person name="Liang C."/>
            <person name="Lipzen A."/>
            <person name="Lutzoni F."/>
            <person name="Magnuson J."/>
            <person name="Mondo S."/>
            <person name="Nolan M."/>
            <person name="Ohm R."/>
            <person name="Pangilinan J."/>
            <person name="Park H.-J."/>
            <person name="Ramirez L."/>
            <person name="Alfaro M."/>
            <person name="Sun H."/>
            <person name="Tritt A."/>
            <person name="Yoshinaga Y."/>
            <person name="Zwiers L.-H."/>
            <person name="Turgeon B."/>
            <person name="Goodwin S."/>
            <person name="Spatafora J."/>
            <person name="Crous P."/>
            <person name="Grigoriev I."/>
        </authorList>
    </citation>
    <scope>NUCLEOTIDE SEQUENCE</scope>
    <source>
        <strain evidence="9">CBS 122368</strain>
    </source>
</reference>
<dbReference type="Gene3D" id="3.30.200.20">
    <property type="entry name" value="Phosphorylase Kinase, domain 1"/>
    <property type="match status" value="1"/>
</dbReference>
<dbReference type="EMBL" id="ML987189">
    <property type="protein sequence ID" value="KAF2255847.1"/>
    <property type="molecule type" value="Genomic_DNA"/>
</dbReference>
<feature type="compositionally biased region" description="Polar residues" evidence="7">
    <location>
        <begin position="47"/>
        <end position="59"/>
    </location>
</feature>
<dbReference type="PROSITE" id="PS00108">
    <property type="entry name" value="PROTEIN_KINASE_ST"/>
    <property type="match status" value="1"/>
</dbReference>
<keyword evidence="3 9" id="KW-0418">Kinase</keyword>
<feature type="domain" description="Protein kinase" evidence="8">
    <location>
        <begin position="215"/>
        <end position="664"/>
    </location>
</feature>
<dbReference type="InterPro" id="IPR000719">
    <property type="entry name" value="Prot_kinase_dom"/>
</dbReference>
<gene>
    <name evidence="9" type="ORF">BU26DRAFT_9663</name>
</gene>
<keyword evidence="2 6" id="KW-0547">Nucleotide-binding</keyword>
<evidence type="ECO:0000256" key="5">
    <source>
        <dbReference type="ARBA" id="ARBA00037982"/>
    </source>
</evidence>
<evidence type="ECO:0000313" key="9">
    <source>
        <dbReference type="EMBL" id="KAF2255847.1"/>
    </source>
</evidence>
<comment type="similarity">
    <text evidence="5">Belongs to the protein kinase superfamily. Ser/Thr protein kinase family. GCN2 subfamily.</text>
</comment>
<keyword evidence="1" id="KW-0808">Transferase</keyword>
<dbReference type="InterPro" id="IPR017441">
    <property type="entry name" value="Protein_kinase_ATP_BS"/>
</dbReference>
<protein>
    <submittedName>
        <fullName evidence="9">Kinase-like protein</fullName>
    </submittedName>
</protein>
<dbReference type="InterPro" id="IPR011009">
    <property type="entry name" value="Kinase-like_dom_sf"/>
</dbReference>
<dbReference type="PROSITE" id="PS00107">
    <property type="entry name" value="PROTEIN_KINASE_ATP"/>
    <property type="match status" value="1"/>
</dbReference>
<evidence type="ECO:0000256" key="6">
    <source>
        <dbReference type="PROSITE-ProRule" id="PRU10141"/>
    </source>
</evidence>
<evidence type="ECO:0000256" key="3">
    <source>
        <dbReference type="ARBA" id="ARBA00022777"/>
    </source>
</evidence>
<evidence type="ECO:0000259" key="8">
    <source>
        <dbReference type="PROSITE" id="PS50011"/>
    </source>
</evidence>
<dbReference type="Gene3D" id="1.10.510.10">
    <property type="entry name" value="Transferase(Phosphotransferase) domain 1"/>
    <property type="match status" value="1"/>
</dbReference>
<dbReference type="PROSITE" id="PS50011">
    <property type="entry name" value="PROTEIN_KINASE_DOM"/>
    <property type="match status" value="1"/>
</dbReference>
<dbReference type="GO" id="GO:0004694">
    <property type="term" value="F:eukaryotic translation initiation factor 2alpha kinase activity"/>
    <property type="evidence" value="ECO:0007669"/>
    <property type="project" value="TreeGrafter"/>
</dbReference>
<name>A0A6A6J0L2_9PLEO</name>
<sequence>MSSMFYRPGDSSSSGDDSSDDREETSGSAQDNLLSRINTLDAAEQSAARSGTQSQQQMPSARPAATPADTSQFRDLLLHTLLEERTAAQIAESLGKDKSDPEVQALARQTYQDLASHLSQDVDHSYASDGMRSARAAAHEGITRFTQAHLNVLTSVPANPASTAGPSQALVALPMNPMSLEAPHTALSRLDPQLPFLLPFKDQPGFYSDRYAREFEELGVVGKGGYGKVYKVKHKLDNHFYAVKKIMISAAKLQKIKEGGHQEMERLLDEVRSLARFDHGNIVRYHNCWLEFTGGPTDSTTQPTAKAIHRDRLLKDASSPTFSTSNADELYSGLNNLTFEEDSGANIVFEASDAGAGAEEVKGDARTTKRKDRRGSQATIATISSTKSLITSIEDAVDKEDGDIETIPRTHEPTFEGSEDASESIMSHSDMPAHLISARTTGPILTLNVQMSLYNTNLAAFLSTEQDPPTHCFHPCISLELLSNIISGVEYLHEQGVVHRDLKPANVFLSLSTSRSPPAGSVDLASCGPCPDRGCLHVTPRIGDFGLVAALGDSCLTDPTSARPVGTEFYRPPGGGRISEKLDVFALGVLGLEMLVRFGTRMERVQALTELRQGQFPVGFAASIGELGGKVQQLVGDMVQADEDARPGCEAVRREIGRIVHGMNE</sequence>
<organism evidence="9 10">
    <name type="scientific">Trematosphaeria pertusa</name>
    <dbReference type="NCBI Taxonomy" id="390896"/>
    <lineage>
        <taxon>Eukaryota</taxon>
        <taxon>Fungi</taxon>
        <taxon>Dikarya</taxon>
        <taxon>Ascomycota</taxon>
        <taxon>Pezizomycotina</taxon>
        <taxon>Dothideomycetes</taxon>
        <taxon>Pleosporomycetidae</taxon>
        <taxon>Pleosporales</taxon>
        <taxon>Massarineae</taxon>
        <taxon>Trematosphaeriaceae</taxon>
        <taxon>Trematosphaeria</taxon>
    </lineage>
</organism>
<keyword evidence="10" id="KW-1185">Reference proteome</keyword>
<accession>A0A6A6J0L2</accession>
<dbReference type="Pfam" id="PF00069">
    <property type="entry name" value="Pkinase"/>
    <property type="match status" value="2"/>
</dbReference>
<feature type="binding site" evidence="6">
    <location>
        <position position="252"/>
    </location>
    <ligand>
        <name>ATP</name>
        <dbReference type="ChEBI" id="CHEBI:30616"/>
    </ligand>
</feature>
<dbReference type="GO" id="GO:0005634">
    <property type="term" value="C:nucleus"/>
    <property type="evidence" value="ECO:0007669"/>
    <property type="project" value="TreeGrafter"/>
</dbReference>
<dbReference type="SUPFAM" id="SSF56112">
    <property type="entry name" value="Protein kinase-like (PK-like)"/>
    <property type="match status" value="1"/>
</dbReference>
<dbReference type="InterPro" id="IPR008271">
    <property type="entry name" value="Ser/Thr_kinase_AS"/>
</dbReference>
<dbReference type="SMART" id="SM00220">
    <property type="entry name" value="S_TKc"/>
    <property type="match status" value="1"/>
</dbReference>
<dbReference type="GeneID" id="54589886"/>
<dbReference type="RefSeq" id="XP_033690851.1">
    <property type="nucleotide sequence ID" value="XM_033836556.1"/>
</dbReference>
<dbReference type="GO" id="GO:0005737">
    <property type="term" value="C:cytoplasm"/>
    <property type="evidence" value="ECO:0007669"/>
    <property type="project" value="TreeGrafter"/>
</dbReference>
<dbReference type="PANTHER" id="PTHR11042">
    <property type="entry name" value="EUKARYOTIC TRANSLATION INITIATION FACTOR 2-ALPHA KINASE EIF2-ALPHA KINASE -RELATED"/>
    <property type="match status" value="1"/>
</dbReference>
<proteinExistence type="inferred from homology"/>
<evidence type="ECO:0000256" key="1">
    <source>
        <dbReference type="ARBA" id="ARBA00022679"/>
    </source>
</evidence>
<evidence type="ECO:0000256" key="7">
    <source>
        <dbReference type="SAM" id="MobiDB-lite"/>
    </source>
</evidence>
<feature type="compositionally biased region" description="Polar residues" evidence="7">
    <location>
        <begin position="26"/>
        <end position="38"/>
    </location>
</feature>